<accession>A0ABT5JSY1</accession>
<sequence>MFNYLNTSAREEAETARRTIENWFGDYPREFRSRWLGDFRSHDDGQHESAFFELFLFKFFQANLCKRVEIEPDFEWQKGAPDFLVETKDGMIFVVEAISPNYRSDEVASSSKISSEIRDAINEIALENHYIVLEKIIPPSRSIKKNKIKISIENWIKSNPKKNEKFIYKDSGCYIKISLIESPNRDLNSLNYRAIGIEVGGVSTRRSGEEIKMALEKKANKYRSLGMTYIIALNARSIVDTEDDYISANYGTNSLVFDIGRDGIENREPNLVRNNDGLFNDGGRARKANVSAVLIFDGIKPWQWRDRKSSLIHNAFAKHPLGALQLGGDAWCIQGSDLCKIEGRDVGSIFDAGC</sequence>
<keyword evidence="2" id="KW-1185">Reference proteome</keyword>
<name>A0ABT5JSY1_9SPHN</name>
<gene>
    <name evidence="1" type="ORF">OIK40_11480</name>
</gene>
<dbReference type="Proteomes" id="UP001216558">
    <property type="component" value="Unassembled WGS sequence"/>
</dbReference>
<reference evidence="1 2" key="1">
    <citation type="submission" date="2022-10" db="EMBL/GenBank/DDBJ databases">
        <title>Erythrobacter sp. sf7 Genome sequencing.</title>
        <authorList>
            <person name="Park S."/>
        </authorList>
    </citation>
    <scope>NUCLEOTIDE SEQUENCE [LARGE SCALE GENOMIC DNA]</scope>
    <source>
        <strain evidence="2">sf7</strain>
    </source>
</reference>
<protein>
    <submittedName>
        <fullName evidence="1">Uncharacterized protein</fullName>
    </submittedName>
</protein>
<evidence type="ECO:0000313" key="2">
    <source>
        <dbReference type="Proteomes" id="UP001216558"/>
    </source>
</evidence>
<evidence type="ECO:0000313" key="1">
    <source>
        <dbReference type="EMBL" id="MDC8755260.1"/>
    </source>
</evidence>
<dbReference type="EMBL" id="JAQQXQ010000008">
    <property type="protein sequence ID" value="MDC8755260.1"/>
    <property type="molecule type" value="Genomic_DNA"/>
</dbReference>
<organism evidence="1 2">
    <name type="scientific">Erythrobacter fulvus</name>
    <dbReference type="NCBI Taxonomy" id="2987523"/>
    <lineage>
        <taxon>Bacteria</taxon>
        <taxon>Pseudomonadati</taxon>
        <taxon>Pseudomonadota</taxon>
        <taxon>Alphaproteobacteria</taxon>
        <taxon>Sphingomonadales</taxon>
        <taxon>Erythrobacteraceae</taxon>
        <taxon>Erythrobacter/Porphyrobacter group</taxon>
        <taxon>Erythrobacter</taxon>
    </lineage>
</organism>
<proteinExistence type="predicted"/>
<comment type="caution">
    <text evidence="1">The sequence shown here is derived from an EMBL/GenBank/DDBJ whole genome shotgun (WGS) entry which is preliminary data.</text>
</comment>